<protein>
    <submittedName>
        <fullName evidence="1">Uncharacterized protein</fullName>
    </submittedName>
</protein>
<name>A0ABS3LAY7_9ENTE</name>
<proteinExistence type="predicted"/>
<gene>
    <name evidence="1" type="ORF">JZO70_08645</name>
</gene>
<evidence type="ECO:0000313" key="1">
    <source>
        <dbReference type="EMBL" id="MBO1306225.1"/>
    </source>
</evidence>
<sequence length="234" mass="27589">MENNRVINRGNSASISEVCLPVIELTMLRYENLFYYYADEPLTVLVSQANNEKEEFRRVFRVICQMLDGDSFAWSIYAGDLEELDHIVVRKVVWHYSMDKKNVIERARFEREKLLTQYPSIETETIYLKNNLWKETVVAQLATLDEELTRGITLRDNDHPDYSRIHTNIGRWYDWGKIELAFSPLKVNEEIERKISSIIETIDQSIKNQTMQVLEILLNYSIPPTVFKHYSEGD</sequence>
<reference evidence="1 2" key="1">
    <citation type="submission" date="2021-03" db="EMBL/GenBank/DDBJ databases">
        <title>Enterococcal diversity collection.</title>
        <authorList>
            <person name="Gilmore M.S."/>
            <person name="Schwartzman J."/>
            <person name="Van Tyne D."/>
            <person name="Martin M."/>
            <person name="Earl A.M."/>
            <person name="Manson A.L."/>
            <person name="Straub T."/>
            <person name="Salamzade R."/>
            <person name="Saavedra J."/>
            <person name="Lebreton F."/>
            <person name="Prichula J."/>
            <person name="Schaufler K."/>
            <person name="Gaca A."/>
            <person name="Sgardioli B."/>
            <person name="Wagenaar J."/>
            <person name="Strong T."/>
        </authorList>
    </citation>
    <scope>NUCLEOTIDE SEQUENCE [LARGE SCALE GENOMIC DNA]</scope>
    <source>
        <strain evidence="1 2">669A</strain>
    </source>
</reference>
<comment type="caution">
    <text evidence="1">The sequence shown here is derived from an EMBL/GenBank/DDBJ whole genome shotgun (WGS) entry which is preliminary data.</text>
</comment>
<evidence type="ECO:0000313" key="2">
    <source>
        <dbReference type="Proteomes" id="UP000664601"/>
    </source>
</evidence>
<dbReference type="EMBL" id="JAFREM010000013">
    <property type="protein sequence ID" value="MBO1306225.1"/>
    <property type="molecule type" value="Genomic_DNA"/>
</dbReference>
<dbReference type="Proteomes" id="UP000664601">
    <property type="component" value="Unassembled WGS sequence"/>
</dbReference>
<organism evidence="1 2">
    <name type="scientific">Candidatus Enterococcus moelleringii</name>
    <dbReference type="NCBI Taxonomy" id="2815325"/>
    <lineage>
        <taxon>Bacteria</taxon>
        <taxon>Bacillati</taxon>
        <taxon>Bacillota</taxon>
        <taxon>Bacilli</taxon>
        <taxon>Lactobacillales</taxon>
        <taxon>Enterococcaceae</taxon>
        <taxon>Enterococcus</taxon>
    </lineage>
</organism>
<dbReference type="RefSeq" id="WP_207673155.1">
    <property type="nucleotide sequence ID" value="NZ_JAFREM010000013.1"/>
</dbReference>
<accession>A0ABS3LAY7</accession>
<keyword evidence="2" id="KW-1185">Reference proteome</keyword>